<dbReference type="Pfam" id="PF05721">
    <property type="entry name" value="PhyH"/>
    <property type="match status" value="1"/>
</dbReference>
<dbReference type="PANTHER" id="PTHR37563">
    <property type="entry name" value="PHYTANOYL-COA DIOXYGENASE FAMILY PROTEIN (AFU_ORTHOLOGUE AFUA_2G03330)"/>
    <property type="match status" value="1"/>
</dbReference>
<evidence type="ECO:0000313" key="1">
    <source>
        <dbReference type="EMBL" id="KAK5543656.1"/>
    </source>
</evidence>
<sequence>MATATLVDEYNVLSTNGQGKLDRISKPLKSSKSPLPEVAELDSSSATADDVVKCLKVAGGVIVRNLLGSDEINRILEDVIPYLDEDQPWDGEFFPPETRRAFGLMGKSRTFATSIVGNPLWIGVADALLTSHSKYNWVRYISFSTICEYTLLIEAVQVGDKNEESISVPQVHNTIAFRIGPGASAQPLHRDDGPHHPDHRAIAEHVLGRDSGVGLFVAGTKATKANGATRFIPGSHLWDYREGPPKEEQTFQAELNPGDAFMMLSGCFHGGSANTTEDEDRILLSTFSTRGWLRQEENQYLANSIESIKDLPPALQERMGYGLSRPFMGWVELKSPMLLLHPQSIKDLKDLWGS</sequence>
<comment type="caution">
    <text evidence="1">The sequence shown here is derived from an EMBL/GenBank/DDBJ whole genome shotgun (WGS) entry which is preliminary data.</text>
</comment>
<dbReference type="InterPro" id="IPR051961">
    <property type="entry name" value="Fungal_Metabolite_Diox"/>
</dbReference>
<organism evidence="1 2">
    <name type="scientific">Vermiconidia calcicola</name>
    <dbReference type="NCBI Taxonomy" id="1690605"/>
    <lineage>
        <taxon>Eukaryota</taxon>
        <taxon>Fungi</taxon>
        <taxon>Dikarya</taxon>
        <taxon>Ascomycota</taxon>
        <taxon>Pezizomycotina</taxon>
        <taxon>Dothideomycetes</taxon>
        <taxon>Dothideomycetidae</taxon>
        <taxon>Mycosphaerellales</taxon>
        <taxon>Extremaceae</taxon>
        <taxon>Vermiconidia</taxon>
    </lineage>
</organism>
<protein>
    <recommendedName>
        <fullName evidence="3">Phytanoyl-CoA dioxygenase</fullName>
    </recommendedName>
</protein>
<reference evidence="1 2" key="1">
    <citation type="submission" date="2023-06" db="EMBL/GenBank/DDBJ databases">
        <title>Black Yeasts Isolated from many extreme environments.</title>
        <authorList>
            <person name="Coleine C."/>
            <person name="Stajich J.E."/>
            <person name="Selbmann L."/>
        </authorList>
    </citation>
    <scope>NUCLEOTIDE SEQUENCE [LARGE SCALE GENOMIC DNA]</scope>
    <source>
        <strain evidence="1 2">CCFEE 5887</strain>
    </source>
</reference>
<dbReference type="Gene3D" id="2.60.120.620">
    <property type="entry name" value="q2cbj1_9rhob like domain"/>
    <property type="match status" value="1"/>
</dbReference>
<evidence type="ECO:0008006" key="3">
    <source>
        <dbReference type="Google" id="ProtNLM"/>
    </source>
</evidence>
<dbReference type="EMBL" id="JAXLQG010000002">
    <property type="protein sequence ID" value="KAK5543656.1"/>
    <property type="molecule type" value="Genomic_DNA"/>
</dbReference>
<dbReference type="SUPFAM" id="SSF51197">
    <property type="entry name" value="Clavaminate synthase-like"/>
    <property type="match status" value="1"/>
</dbReference>
<accession>A0AAV9QH16</accession>
<keyword evidence="2" id="KW-1185">Reference proteome</keyword>
<dbReference type="InterPro" id="IPR008775">
    <property type="entry name" value="Phytyl_CoA_dOase-like"/>
</dbReference>
<proteinExistence type="predicted"/>
<dbReference type="PANTHER" id="PTHR37563:SF2">
    <property type="entry name" value="PHYTANOYL-COA DIOXYGENASE FAMILY PROTEIN (AFU_ORTHOLOGUE AFUA_2G03330)"/>
    <property type="match status" value="1"/>
</dbReference>
<name>A0AAV9QH16_9PEZI</name>
<evidence type="ECO:0000313" key="2">
    <source>
        <dbReference type="Proteomes" id="UP001345827"/>
    </source>
</evidence>
<dbReference type="Proteomes" id="UP001345827">
    <property type="component" value="Unassembled WGS sequence"/>
</dbReference>
<dbReference type="AlphaFoldDB" id="A0AAV9QH16"/>
<gene>
    <name evidence="1" type="ORF">LTR25_001270</name>
</gene>